<evidence type="ECO:0000256" key="2">
    <source>
        <dbReference type="PIRNR" id="PIRNR006221"/>
    </source>
</evidence>
<reference evidence="3 4" key="1">
    <citation type="submission" date="2018-08" db="EMBL/GenBank/DDBJ databases">
        <title>Erythrobacter zhengii sp.nov., a bacterium isolated from deep-sea sediment.</title>
        <authorList>
            <person name="Fang C."/>
            <person name="Wu Y.-H."/>
            <person name="Sun C."/>
            <person name="Wang H."/>
            <person name="Cheng H."/>
            <person name="Meng F.-X."/>
            <person name="Wang C.-S."/>
            <person name="Xu X.-W."/>
        </authorList>
    </citation>
    <scope>NUCLEOTIDE SEQUENCE [LARGE SCALE GENOMIC DNA]</scope>
    <source>
        <strain evidence="3 4">V18</strain>
    </source>
</reference>
<dbReference type="InterPro" id="IPR011009">
    <property type="entry name" value="Kinase-like_dom_sf"/>
</dbReference>
<keyword evidence="2" id="KW-0418">Kinase</keyword>
<dbReference type="PANTHER" id="PTHR12149:SF8">
    <property type="entry name" value="PROTEIN-RIBULOSAMINE 3-KINASE"/>
    <property type="match status" value="1"/>
</dbReference>
<evidence type="ECO:0000256" key="1">
    <source>
        <dbReference type="ARBA" id="ARBA00009460"/>
    </source>
</evidence>
<dbReference type="RefSeq" id="WP_119587021.1">
    <property type="nucleotide sequence ID" value="NZ_CAWODQ010000024.1"/>
</dbReference>
<dbReference type="AlphaFoldDB" id="A0A418NRX9"/>
<sequence>MSLAEEIEAALGEKVAATRQLPGGDLGGAALVTLADGREIVAKHGRLVAREGAMLRAIATTGAPVPQVLYIGGELLAMEFISVDGRAGWDSMAEGLRLLHTPQAGPYGWSTDYAFGSVTIQNDPLEDWPQFWAERRLLPFCEHISGALAARIENLARRTPDLLPQRPPAALLHGDLWSGNVLFNRGRLAALIDPASYYGDREVDFAMLQVFGSPPAAFFAASELPPGWRERVPVYQLWPMLVHLRLFGSGYRARVEDLLDACGV</sequence>
<dbReference type="SUPFAM" id="SSF56112">
    <property type="entry name" value="Protein kinase-like (PK-like)"/>
    <property type="match status" value="1"/>
</dbReference>
<protein>
    <submittedName>
        <fullName evidence="3">Aminoglycoside phosphotransferase</fullName>
    </submittedName>
</protein>
<dbReference type="Gene3D" id="3.90.1200.10">
    <property type="match status" value="1"/>
</dbReference>
<dbReference type="Pfam" id="PF03881">
    <property type="entry name" value="Fructosamin_kin"/>
    <property type="match status" value="1"/>
</dbReference>
<name>A0A418NRX9_9SPHN</name>
<dbReference type="Gene3D" id="3.30.200.20">
    <property type="entry name" value="Phosphorylase Kinase, domain 1"/>
    <property type="match status" value="1"/>
</dbReference>
<dbReference type="Proteomes" id="UP000286576">
    <property type="component" value="Unassembled WGS sequence"/>
</dbReference>
<dbReference type="InterPro" id="IPR016477">
    <property type="entry name" value="Fructo-/Ketosamine-3-kinase"/>
</dbReference>
<accession>A0A418NRX9</accession>
<evidence type="ECO:0000313" key="3">
    <source>
        <dbReference type="EMBL" id="RIV85831.1"/>
    </source>
</evidence>
<dbReference type="EMBL" id="QXFL01000004">
    <property type="protein sequence ID" value="RIV85831.1"/>
    <property type="molecule type" value="Genomic_DNA"/>
</dbReference>
<comment type="caution">
    <text evidence="3">The sequence shown here is derived from an EMBL/GenBank/DDBJ whole genome shotgun (WGS) entry which is preliminary data.</text>
</comment>
<dbReference type="PIRSF" id="PIRSF006221">
    <property type="entry name" value="Ketosamine-3-kinase"/>
    <property type="match status" value="1"/>
</dbReference>
<dbReference type="PANTHER" id="PTHR12149">
    <property type="entry name" value="FRUCTOSAMINE 3 KINASE-RELATED PROTEIN"/>
    <property type="match status" value="1"/>
</dbReference>
<comment type="similarity">
    <text evidence="1 2">Belongs to the fructosamine kinase family.</text>
</comment>
<keyword evidence="2 3" id="KW-0808">Transferase</keyword>
<proteinExistence type="inferred from homology"/>
<keyword evidence="4" id="KW-1185">Reference proteome</keyword>
<organism evidence="3 4">
    <name type="scientific">Aurantiacibacter zhengii</name>
    <dbReference type="NCBI Taxonomy" id="2307003"/>
    <lineage>
        <taxon>Bacteria</taxon>
        <taxon>Pseudomonadati</taxon>
        <taxon>Pseudomonadota</taxon>
        <taxon>Alphaproteobacteria</taxon>
        <taxon>Sphingomonadales</taxon>
        <taxon>Erythrobacteraceae</taxon>
        <taxon>Aurantiacibacter</taxon>
    </lineage>
</organism>
<dbReference type="OrthoDB" id="5291879at2"/>
<evidence type="ECO:0000313" key="4">
    <source>
        <dbReference type="Proteomes" id="UP000286576"/>
    </source>
</evidence>
<gene>
    <name evidence="3" type="ORF">D2V07_10945</name>
</gene>
<dbReference type="GO" id="GO:0016301">
    <property type="term" value="F:kinase activity"/>
    <property type="evidence" value="ECO:0007669"/>
    <property type="project" value="UniProtKB-UniRule"/>
</dbReference>